<organism evidence="3 4">
    <name type="scientific">Vallicoccus soli</name>
    <dbReference type="NCBI Taxonomy" id="2339232"/>
    <lineage>
        <taxon>Bacteria</taxon>
        <taxon>Bacillati</taxon>
        <taxon>Actinomycetota</taxon>
        <taxon>Actinomycetes</taxon>
        <taxon>Motilibacterales</taxon>
        <taxon>Vallicoccaceae</taxon>
        <taxon>Vallicoccus</taxon>
    </lineage>
</organism>
<keyword evidence="4" id="KW-1185">Reference proteome</keyword>
<gene>
    <name evidence="3" type="ORF">D5H78_10660</name>
</gene>
<evidence type="ECO:0000259" key="2">
    <source>
        <dbReference type="PROSITE" id="PS50213"/>
    </source>
</evidence>
<dbReference type="AlphaFoldDB" id="A0A3A3YWN1"/>
<comment type="caution">
    <text evidence="3">The sequence shown here is derived from an EMBL/GenBank/DDBJ whole genome shotgun (WGS) entry which is preliminary data.</text>
</comment>
<dbReference type="SUPFAM" id="SSF82153">
    <property type="entry name" value="FAS1 domain"/>
    <property type="match status" value="1"/>
</dbReference>
<dbReference type="PROSITE" id="PS50213">
    <property type="entry name" value="FAS1"/>
    <property type="match status" value="1"/>
</dbReference>
<dbReference type="OrthoDB" id="3370067at2"/>
<dbReference type="InterPro" id="IPR000782">
    <property type="entry name" value="FAS1_domain"/>
</dbReference>
<reference evidence="3 4" key="1">
    <citation type="submission" date="2018-09" db="EMBL/GenBank/DDBJ databases">
        <title>YIM 75000 draft genome.</title>
        <authorList>
            <person name="Tang S."/>
            <person name="Feng Y."/>
        </authorList>
    </citation>
    <scope>NUCLEOTIDE SEQUENCE [LARGE SCALE GENOMIC DNA]</scope>
    <source>
        <strain evidence="3 4">YIM 75000</strain>
    </source>
</reference>
<proteinExistence type="predicted"/>
<dbReference type="Gene3D" id="2.30.180.10">
    <property type="entry name" value="FAS1 domain"/>
    <property type="match status" value="1"/>
</dbReference>
<evidence type="ECO:0000313" key="4">
    <source>
        <dbReference type="Proteomes" id="UP000265614"/>
    </source>
</evidence>
<dbReference type="Proteomes" id="UP000265614">
    <property type="component" value="Unassembled WGS sequence"/>
</dbReference>
<dbReference type="Pfam" id="PF02469">
    <property type="entry name" value="Fasciclin"/>
    <property type="match status" value="1"/>
</dbReference>
<accession>A0A3A3YWN1</accession>
<dbReference type="EMBL" id="QZEZ01000004">
    <property type="protein sequence ID" value="RJK96018.1"/>
    <property type="molecule type" value="Genomic_DNA"/>
</dbReference>
<feature type="domain" description="FAS1" evidence="2">
    <location>
        <begin position="44"/>
        <end position="207"/>
    </location>
</feature>
<evidence type="ECO:0000313" key="3">
    <source>
        <dbReference type="EMBL" id="RJK96018.1"/>
    </source>
</evidence>
<name>A0A3A3YWN1_9ACTN</name>
<keyword evidence="1" id="KW-0732">Signal</keyword>
<protein>
    <submittedName>
        <fullName evidence="3">Fasciclin domain-containing protein</fullName>
    </submittedName>
</protein>
<dbReference type="InterPro" id="IPR006311">
    <property type="entry name" value="TAT_signal"/>
</dbReference>
<dbReference type="PROSITE" id="PS51318">
    <property type="entry name" value="TAT"/>
    <property type="match status" value="1"/>
</dbReference>
<feature type="signal peptide" evidence="1">
    <location>
        <begin position="1"/>
        <end position="33"/>
    </location>
</feature>
<evidence type="ECO:0000256" key="1">
    <source>
        <dbReference type="SAM" id="SignalP"/>
    </source>
</evidence>
<dbReference type="RefSeq" id="WP_119950444.1">
    <property type="nucleotide sequence ID" value="NZ_QZEZ01000004.1"/>
</dbReference>
<feature type="chain" id="PRO_5017184317" evidence="1">
    <location>
        <begin position="34"/>
        <end position="212"/>
    </location>
</feature>
<dbReference type="InterPro" id="IPR036378">
    <property type="entry name" value="FAS1_dom_sf"/>
</dbReference>
<sequence length="212" mass="21971">MPLTRPLARTAAALAAGAALTASALAAAPAASAAPDRSLAALLTSDGDRFDRDGHDFDVLTEAVLAVLEAKPDSPVGVLADDSVRLTAFLPDDQAFKALVRDLGGRAGTEERTFESVAALGIDTVEQVLLYHVVPGATIRGRQALQADGATLETALPGATLGVRVPYRGVDLVRLVDADPTDRDAWVVDPDVAPRGRQAAHAISLVLRPADL</sequence>